<evidence type="ECO:0000259" key="13">
    <source>
        <dbReference type="PROSITE" id="PS50885"/>
    </source>
</evidence>
<dbReference type="PANTHER" id="PTHR45436:SF5">
    <property type="entry name" value="SENSOR HISTIDINE KINASE TRCS"/>
    <property type="match status" value="1"/>
</dbReference>
<gene>
    <name evidence="14" type="ORF">KKC1_12210</name>
</gene>
<keyword evidence="15" id="KW-1185">Reference proteome</keyword>
<feature type="domain" description="Histidine kinase" evidence="12">
    <location>
        <begin position="255"/>
        <end position="471"/>
    </location>
</feature>
<dbReference type="AlphaFoldDB" id="A0A1Z5HRW0"/>
<dbReference type="CDD" id="cd00082">
    <property type="entry name" value="HisKA"/>
    <property type="match status" value="1"/>
</dbReference>
<evidence type="ECO:0000256" key="2">
    <source>
        <dbReference type="ARBA" id="ARBA00004370"/>
    </source>
</evidence>
<dbReference type="InterPro" id="IPR036890">
    <property type="entry name" value="HATPase_C_sf"/>
</dbReference>
<evidence type="ECO:0000313" key="14">
    <source>
        <dbReference type="EMBL" id="GAW92061.1"/>
    </source>
</evidence>
<dbReference type="Pfam" id="PF00512">
    <property type="entry name" value="HisKA"/>
    <property type="match status" value="1"/>
</dbReference>
<dbReference type="SUPFAM" id="SSF55874">
    <property type="entry name" value="ATPase domain of HSP90 chaperone/DNA topoisomerase II/histidine kinase"/>
    <property type="match status" value="1"/>
</dbReference>
<feature type="transmembrane region" description="Helical" evidence="11">
    <location>
        <begin position="164"/>
        <end position="185"/>
    </location>
</feature>
<evidence type="ECO:0000256" key="9">
    <source>
        <dbReference type="ARBA" id="ARBA00023012"/>
    </source>
</evidence>
<evidence type="ECO:0000256" key="1">
    <source>
        <dbReference type="ARBA" id="ARBA00000085"/>
    </source>
</evidence>
<evidence type="ECO:0000256" key="5">
    <source>
        <dbReference type="ARBA" id="ARBA00022679"/>
    </source>
</evidence>
<evidence type="ECO:0000256" key="10">
    <source>
        <dbReference type="ARBA" id="ARBA00023136"/>
    </source>
</evidence>
<keyword evidence="10 11" id="KW-0472">Membrane</keyword>
<dbReference type="SUPFAM" id="SSF158472">
    <property type="entry name" value="HAMP domain-like"/>
    <property type="match status" value="1"/>
</dbReference>
<dbReference type="InterPro" id="IPR003660">
    <property type="entry name" value="HAMP_dom"/>
</dbReference>
<dbReference type="InterPro" id="IPR050428">
    <property type="entry name" value="TCS_sensor_his_kinase"/>
</dbReference>
<keyword evidence="4" id="KW-0597">Phosphoprotein</keyword>
<feature type="domain" description="HAMP" evidence="13">
    <location>
        <begin position="186"/>
        <end position="240"/>
    </location>
</feature>
<dbReference type="InterPro" id="IPR004358">
    <property type="entry name" value="Sig_transdc_His_kin-like_C"/>
</dbReference>
<keyword evidence="7 14" id="KW-0418">Kinase</keyword>
<dbReference type="Proteomes" id="UP000197032">
    <property type="component" value="Unassembled WGS sequence"/>
</dbReference>
<evidence type="ECO:0000256" key="6">
    <source>
        <dbReference type="ARBA" id="ARBA00022692"/>
    </source>
</evidence>
<dbReference type="CDD" id="cd06225">
    <property type="entry name" value="HAMP"/>
    <property type="match status" value="1"/>
</dbReference>
<dbReference type="InterPro" id="IPR036097">
    <property type="entry name" value="HisK_dim/P_sf"/>
</dbReference>
<dbReference type="InterPro" id="IPR003594">
    <property type="entry name" value="HATPase_dom"/>
</dbReference>
<dbReference type="FunFam" id="1.10.287.130:FF:000001">
    <property type="entry name" value="Two-component sensor histidine kinase"/>
    <property type="match status" value="1"/>
</dbReference>
<dbReference type="SMART" id="SM00304">
    <property type="entry name" value="HAMP"/>
    <property type="match status" value="1"/>
</dbReference>
<evidence type="ECO:0000313" key="15">
    <source>
        <dbReference type="Proteomes" id="UP000197032"/>
    </source>
</evidence>
<dbReference type="FunFam" id="3.30.565.10:FF:000006">
    <property type="entry name" value="Sensor histidine kinase WalK"/>
    <property type="match status" value="1"/>
</dbReference>
<comment type="subcellular location">
    <subcellularLocation>
        <location evidence="2">Membrane</location>
    </subcellularLocation>
</comment>
<accession>A0A1Z5HRW0</accession>
<dbReference type="Gene3D" id="1.10.287.130">
    <property type="match status" value="1"/>
</dbReference>
<comment type="catalytic activity">
    <reaction evidence="1">
        <text>ATP + protein L-histidine = ADP + protein N-phospho-L-histidine.</text>
        <dbReference type="EC" id="2.7.13.3"/>
    </reaction>
</comment>
<dbReference type="PROSITE" id="PS50885">
    <property type="entry name" value="HAMP"/>
    <property type="match status" value="1"/>
</dbReference>
<dbReference type="InterPro" id="IPR003661">
    <property type="entry name" value="HisK_dim/P_dom"/>
</dbReference>
<evidence type="ECO:0000256" key="7">
    <source>
        <dbReference type="ARBA" id="ARBA00022777"/>
    </source>
</evidence>
<keyword evidence="5" id="KW-0808">Transferase</keyword>
<dbReference type="PRINTS" id="PR00344">
    <property type="entry name" value="BCTRLSENSOR"/>
</dbReference>
<dbReference type="PANTHER" id="PTHR45436">
    <property type="entry name" value="SENSOR HISTIDINE KINASE YKOH"/>
    <property type="match status" value="1"/>
</dbReference>
<sequence>MSIRMRLTLWYSTVFGATLLFLGMLLYFFLAYYLRAEIDQALARQAAEVVKSIRVVGHFPLPLRKIVLPDVDVFAAPDTYLQIVDNTGEVMTRSRNLGSRVLPLGEKTLRLAAEAETFYETITTSRGSLRIYNYPLMVNNQVIGLLQVGRSLQPVDTALGRMRWLLLTGSGIGLLLAATVGWFLAGAALRPIDRVTQTAAEIEEARDLERRIDYNGPPDEIGRLVATFNDMLTRIQAVYQRLEESYAVQKRFVADASHELRTPLTTIRGNVELLQKIGDSDPEMFREVLADIASETERMSRLVKDMLALARADAGLRLEKEPLSLKDLVQEVIRQGQLRAGEVDFGVDDLTLSSRDKVLANADYLKEVFLILLDNAFKYTPAGGRVSLGIYRKNERWAGIWVADTGIGIEAKDLPHIFERFYRADRARREEGTGLGLAIAKWIVEEHGGRIEVESTPGKGSIFTVWLPLLRS</sequence>
<dbReference type="CDD" id="cd00075">
    <property type="entry name" value="HATPase"/>
    <property type="match status" value="1"/>
</dbReference>
<keyword evidence="8 11" id="KW-1133">Transmembrane helix</keyword>
<dbReference type="InterPro" id="IPR005467">
    <property type="entry name" value="His_kinase_dom"/>
</dbReference>
<dbReference type="EMBL" id="BDGJ01000044">
    <property type="protein sequence ID" value="GAW92061.1"/>
    <property type="molecule type" value="Genomic_DNA"/>
</dbReference>
<dbReference type="OrthoDB" id="9796330at2"/>
<proteinExistence type="predicted"/>
<evidence type="ECO:0000256" key="11">
    <source>
        <dbReference type="SAM" id="Phobius"/>
    </source>
</evidence>
<dbReference type="Pfam" id="PF00672">
    <property type="entry name" value="HAMP"/>
    <property type="match status" value="1"/>
</dbReference>
<evidence type="ECO:0000256" key="3">
    <source>
        <dbReference type="ARBA" id="ARBA00012438"/>
    </source>
</evidence>
<dbReference type="GO" id="GO:0000155">
    <property type="term" value="F:phosphorelay sensor kinase activity"/>
    <property type="evidence" value="ECO:0007669"/>
    <property type="project" value="InterPro"/>
</dbReference>
<dbReference type="PROSITE" id="PS50109">
    <property type="entry name" value="HIS_KIN"/>
    <property type="match status" value="1"/>
</dbReference>
<dbReference type="SMART" id="SM00388">
    <property type="entry name" value="HisKA"/>
    <property type="match status" value="1"/>
</dbReference>
<organism evidence="14 15">
    <name type="scientific">Calderihabitans maritimus</name>
    <dbReference type="NCBI Taxonomy" id="1246530"/>
    <lineage>
        <taxon>Bacteria</taxon>
        <taxon>Bacillati</taxon>
        <taxon>Bacillota</taxon>
        <taxon>Clostridia</taxon>
        <taxon>Neomoorellales</taxon>
        <taxon>Calderihabitantaceae</taxon>
        <taxon>Calderihabitans</taxon>
    </lineage>
</organism>
<keyword evidence="9" id="KW-0902">Two-component regulatory system</keyword>
<dbReference type="Gene3D" id="3.30.565.10">
    <property type="entry name" value="Histidine kinase-like ATPase, C-terminal domain"/>
    <property type="match status" value="1"/>
</dbReference>
<dbReference type="SMART" id="SM00387">
    <property type="entry name" value="HATPase_c"/>
    <property type="match status" value="1"/>
</dbReference>
<dbReference type="EC" id="2.7.13.3" evidence="3"/>
<name>A0A1Z5HRW0_9FIRM</name>
<protein>
    <recommendedName>
        <fullName evidence="3">histidine kinase</fullName>
        <ecNumber evidence="3">2.7.13.3</ecNumber>
    </recommendedName>
</protein>
<evidence type="ECO:0000259" key="12">
    <source>
        <dbReference type="PROSITE" id="PS50109"/>
    </source>
</evidence>
<dbReference type="Pfam" id="PF02518">
    <property type="entry name" value="HATPase_c"/>
    <property type="match status" value="1"/>
</dbReference>
<comment type="caution">
    <text evidence="14">The sequence shown here is derived from an EMBL/GenBank/DDBJ whole genome shotgun (WGS) entry which is preliminary data.</text>
</comment>
<evidence type="ECO:0000256" key="4">
    <source>
        <dbReference type="ARBA" id="ARBA00022553"/>
    </source>
</evidence>
<feature type="transmembrane region" description="Helical" evidence="11">
    <location>
        <begin position="12"/>
        <end position="34"/>
    </location>
</feature>
<dbReference type="RefSeq" id="WP_088553495.1">
    <property type="nucleotide sequence ID" value="NZ_BDGJ01000044.1"/>
</dbReference>
<keyword evidence="6 11" id="KW-0812">Transmembrane</keyword>
<reference evidence="15" key="1">
    <citation type="journal article" date="2017" name="Appl. Environ. Microbiol.">
        <title>Genomic analysis of Calderihabitans maritimus KKC1, a thermophilic hydrogenogenic carboxydotrophic bacterium isolated from marine sediment.</title>
        <authorList>
            <person name="Omae K."/>
            <person name="Yoneda Y."/>
            <person name="Fukuyama Y."/>
            <person name="Yoshida T."/>
            <person name="Sako Y."/>
        </authorList>
    </citation>
    <scope>NUCLEOTIDE SEQUENCE [LARGE SCALE GENOMIC DNA]</scope>
    <source>
        <strain evidence="15">KKC1</strain>
    </source>
</reference>
<dbReference type="Gene3D" id="6.10.340.10">
    <property type="match status" value="1"/>
</dbReference>
<evidence type="ECO:0000256" key="8">
    <source>
        <dbReference type="ARBA" id="ARBA00022989"/>
    </source>
</evidence>
<dbReference type="GO" id="GO:0005886">
    <property type="term" value="C:plasma membrane"/>
    <property type="evidence" value="ECO:0007669"/>
    <property type="project" value="TreeGrafter"/>
</dbReference>
<dbReference type="SUPFAM" id="SSF47384">
    <property type="entry name" value="Homodimeric domain of signal transducing histidine kinase"/>
    <property type="match status" value="1"/>
</dbReference>